<evidence type="ECO:0000313" key="5">
    <source>
        <dbReference type="EMBL" id="MDQ0675141.1"/>
    </source>
</evidence>
<dbReference type="InterPro" id="IPR006059">
    <property type="entry name" value="SBP"/>
</dbReference>
<keyword evidence="4" id="KW-0732">Signal</keyword>
<comment type="subcellular location">
    <subcellularLocation>
        <location evidence="1">Cell envelope</location>
    </subcellularLocation>
</comment>
<evidence type="ECO:0000313" key="6">
    <source>
        <dbReference type="Proteomes" id="UP001236806"/>
    </source>
</evidence>
<comment type="caution">
    <text evidence="5">The sequence shown here is derived from an EMBL/GenBank/DDBJ whole genome shotgun (WGS) entry which is preliminary data.</text>
</comment>
<keyword evidence="3" id="KW-0813">Transport</keyword>
<keyword evidence="6" id="KW-1185">Reference proteome</keyword>
<evidence type="ECO:0000256" key="4">
    <source>
        <dbReference type="ARBA" id="ARBA00022729"/>
    </source>
</evidence>
<evidence type="ECO:0000256" key="3">
    <source>
        <dbReference type="ARBA" id="ARBA00022448"/>
    </source>
</evidence>
<dbReference type="EMBL" id="JAUSXB010000001">
    <property type="protein sequence ID" value="MDQ0675141.1"/>
    <property type="molecule type" value="Genomic_DNA"/>
</dbReference>
<comment type="similarity">
    <text evidence="2">Belongs to the bacterial solute-binding protein 1 family.</text>
</comment>
<dbReference type="InterPro" id="IPR050490">
    <property type="entry name" value="Bact_solute-bd_prot1"/>
</dbReference>
<reference evidence="5 6" key="1">
    <citation type="submission" date="2023-07" db="EMBL/GenBank/DDBJ databases">
        <title>Comparative genomics of wheat-associated soil bacteria to identify genetic determinants of phenazine resistance.</title>
        <authorList>
            <person name="Mouncey N."/>
        </authorList>
    </citation>
    <scope>NUCLEOTIDE SEQUENCE [LARGE SCALE GENOMIC DNA]</scope>
    <source>
        <strain evidence="5 6">W1I3</strain>
    </source>
</reference>
<dbReference type="Gene3D" id="3.40.190.10">
    <property type="entry name" value="Periplasmic binding protein-like II"/>
    <property type="match status" value="2"/>
</dbReference>
<proteinExistence type="inferred from homology"/>
<organism evidence="5 6">
    <name type="scientific">Pseudarthrobacter siccitolerans</name>
    <dbReference type="NCBI Taxonomy" id="861266"/>
    <lineage>
        <taxon>Bacteria</taxon>
        <taxon>Bacillati</taxon>
        <taxon>Actinomycetota</taxon>
        <taxon>Actinomycetes</taxon>
        <taxon>Micrococcales</taxon>
        <taxon>Micrococcaceae</taxon>
        <taxon>Pseudarthrobacter</taxon>
    </lineage>
</organism>
<name>A0ABU0PPI8_9MICC</name>
<accession>A0ABU0PPI8</accession>
<dbReference type="SUPFAM" id="SSF53850">
    <property type="entry name" value="Periplasmic binding protein-like II"/>
    <property type="match status" value="1"/>
</dbReference>
<sequence length="428" mass="45225">MAVLAGSTMTLAGCGLNNGSGGAASSSKALTVWHQFSGEGGTAMDTILKGYNKANPDGQFEGRAIANDEANTVIRTGLSGNNPPTVLQYEGYQQTADYAKAGQLMDITDWYNEHKDNFTYGESQAVMDACGYEGKVYCIPWNVDTSEQIFVNPDIMDQHGLKAPSTIDELKAAAGKLNGAGVSPVSLYAGDGWPAAHWWYLLTIQRCSVDTILKAAKQDGAKWDDPCFEQSAQDLYDLGKAGVFPQGVEGQDYNAMLQLFLSGKAAMMNTGTWFNSTLADTPPEFETEAVAFPQVDPSKPSHQILGGFTNVFGVTANSGNTDAGLKFLDYISDPGSGAGAEFAKSGLVNVIVGADKEMSPRVKASYDAISEALSLPGNNVIAYFENLVPPSVGEDSMYNGAAALTSGAMQPKDFVSKLQQAAQAAAAE</sequence>
<evidence type="ECO:0000256" key="2">
    <source>
        <dbReference type="ARBA" id="ARBA00008520"/>
    </source>
</evidence>
<dbReference type="PANTHER" id="PTHR43649:SF31">
    <property type="entry name" value="SN-GLYCEROL-3-PHOSPHATE-BINDING PERIPLASMIC PROTEIN UGPB"/>
    <property type="match status" value="1"/>
</dbReference>
<gene>
    <name evidence="5" type="ORF">QFZ36_002702</name>
</gene>
<dbReference type="Proteomes" id="UP001236806">
    <property type="component" value="Unassembled WGS sequence"/>
</dbReference>
<dbReference type="RefSeq" id="WP_306637223.1">
    <property type="nucleotide sequence ID" value="NZ_JAUSXB010000001.1"/>
</dbReference>
<dbReference type="PANTHER" id="PTHR43649">
    <property type="entry name" value="ARABINOSE-BINDING PROTEIN-RELATED"/>
    <property type="match status" value="1"/>
</dbReference>
<protein>
    <submittedName>
        <fullName evidence="5">Raffinose/stachyose/melibiose transport system substrate-binding protein</fullName>
    </submittedName>
</protein>
<evidence type="ECO:0000256" key="1">
    <source>
        <dbReference type="ARBA" id="ARBA00004196"/>
    </source>
</evidence>
<dbReference type="Pfam" id="PF01547">
    <property type="entry name" value="SBP_bac_1"/>
    <property type="match status" value="1"/>
</dbReference>